<evidence type="ECO:0000256" key="8">
    <source>
        <dbReference type="ARBA" id="ARBA00023015"/>
    </source>
</evidence>
<dbReference type="Gene3D" id="2.40.50.360">
    <property type="entry name" value="RuvB-like helicase, domain II"/>
    <property type="match status" value="1"/>
</dbReference>
<keyword evidence="5 12" id="KW-0378">Hydrolase</keyword>
<proteinExistence type="inferred from homology"/>
<reference evidence="15" key="1">
    <citation type="submission" date="2021-01" db="EMBL/GenBank/DDBJ databases">
        <authorList>
            <person name="Corre E."/>
            <person name="Pelletier E."/>
            <person name="Niang G."/>
            <person name="Scheremetjew M."/>
            <person name="Finn R."/>
            <person name="Kale V."/>
            <person name="Holt S."/>
            <person name="Cochrane G."/>
            <person name="Meng A."/>
            <person name="Brown T."/>
            <person name="Cohen L."/>
        </authorList>
    </citation>
    <scope>NUCLEOTIDE SEQUENCE</scope>
    <source>
        <strain evidence="15">CCMP1594</strain>
    </source>
</reference>
<evidence type="ECO:0000259" key="14">
    <source>
        <dbReference type="SMART" id="SM00382"/>
    </source>
</evidence>
<evidence type="ECO:0000256" key="1">
    <source>
        <dbReference type="ARBA" id="ARBA00004123"/>
    </source>
</evidence>
<dbReference type="InterPro" id="IPR041048">
    <property type="entry name" value="RuvB-like_C"/>
</dbReference>
<protein>
    <recommendedName>
        <fullName evidence="12">RuvB-like helicase</fullName>
        <ecNumber evidence="12">3.6.4.12</ecNumber>
    </recommendedName>
</protein>
<evidence type="ECO:0000256" key="4">
    <source>
        <dbReference type="ARBA" id="ARBA00022763"/>
    </source>
</evidence>
<dbReference type="GO" id="GO:0005634">
    <property type="term" value="C:nucleus"/>
    <property type="evidence" value="ECO:0007669"/>
    <property type="project" value="UniProtKB-SubCell"/>
</dbReference>
<dbReference type="Gene3D" id="1.10.8.60">
    <property type="match status" value="1"/>
</dbReference>
<dbReference type="GO" id="GO:0005524">
    <property type="term" value="F:ATP binding"/>
    <property type="evidence" value="ECO:0007669"/>
    <property type="project" value="UniProtKB-KW"/>
</dbReference>
<organism evidence="15">
    <name type="scientific">Eutreptiella gymnastica</name>
    <dbReference type="NCBI Taxonomy" id="73025"/>
    <lineage>
        <taxon>Eukaryota</taxon>
        <taxon>Discoba</taxon>
        <taxon>Euglenozoa</taxon>
        <taxon>Euglenida</taxon>
        <taxon>Spirocuta</taxon>
        <taxon>Euglenophyceae</taxon>
        <taxon>Eutreptiales</taxon>
        <taxon>Eutreptiaceae</taxon>
        <taxon>Eutreptiella</taxon>
    </lineage>
</organism>
<dbReference type="FunFam" id="1.10.8.60:FF:000010">
    <property type="entry name" value="RuvB-like helicase"/>
    <property type="match status" value="1"/>
</dbReference>
<dbReference type="AlphaFoldDB" id="A0A7S4CZU7"/>
<evidence type="ECO:0000256" key="5">
    <source>
        <dbReference type="ARBA" id="ARBA00022801"/>
    </source>
</evidence>
<dbReference type="InterPro" id="IPR027417">
    <property type="entry name" value="P-loop_NTPase"/>
</dbReference>
<dbReference type="FunFam" id="2.40.50.360:FF:000002">
    <property type="entry name" value="RuvB-like helicase"/>
    <property type="match status" value="1"/>
</dbReference>
<dbReference type="EMBL" id="HBJA01064549">
    <property type="protein sequence ID" value="CAE0811633.1"/>
    <property type="molecule type" value="Transcribed_RNA"/>
</dbReference>
<keyword evidence="6 12" id="KW-0347">Helicase</keyword>
<dbReference type="GO" id="GO:0003678">
    <property type="term" value="F:DNA helicase activity"/>
    <property type="evidence" value="ECO:0007669"/>
    <property type="project" value="UniProtKB-EC"/>
</dbReference>
<evidence type="ECO:0000313" key="15">
    <source>
        <dbReference type="EMBL" id="CAE0811633.1"/>
    </source>
</evidence>
<dbReference type="InterPro" id="IPR003593">
    <property type="entry name" value="AAA+_ATPase"/>
</dbReference>
<dbReference type="InterPro" id="IPR027238">
    <property type="entry name" value="RuvB-like"/>
</dbReference>
<evidence type="ECO:0000256" key="13">
    <source>
        <dbReference type="SAM" id="MobiDB-lite"/>
    </source>
</evidence>
<dbReference type="Gene3D" id="3.40.50.300">
    <property type="entry name" value="P-loop containing nucleotide triphosphate hydrolases"/>
    <property type="match status" value="1"/>
</dbReference>
<feature type="region of interest" description="Disordered" evidence="13">
    <location>
        <begin position="456"/>
        <end position="481"/>
    </location>
</feature>
<evidence type="ECO:0000256" key="6">
    <source>
        <dbReference type="ARBA" id="ARBA00022806"/>
    </source>
</evidence>
<dbReference type="GO" id="GO:0006281">
    <property type="term" value="P:DNA repair"/>
    <property type="evidence" value="ECO:0007669"/>
    <property type="project" value="UniProtKB-KW"/>
</dbReference>
<dbReference type="GO" id="GO:0016787">
    <property type="term" value="F:hydrolase activity"/>
    <property type="evidence" value="ECO:0007669"/>
    <property type="project" value="UniProtKB-KW"/>
</dbReference>
<name>A0A7S4CZU7_9EUGL</name>
<evidence type="ECO:0000256" key="11">
    <source>
        <dbReference type="ARBA" id="ARBA00023242"/>
    </source>
</evidence>
<dbReference type="Pfam" id="PF06068">
    <property type="entry name" value="TIP49"/>
    <property type="match status" value="1"/>
</dbReference>
<keyword evidence="9 12" id="KW-0804">Transcription</keyword>
<evidence type="ECO:0000256" key="7">
    <source>
        <dbReference type="ARBA" id="ARBA00022840"/>
    </source>
</evidence>
<dbReference type="PANTHER" id="PTHR11093">
    <property type="entry name" value="RUVB-RELATED REPTIN AND PONTIN"/>
    <property type="match status" value="1"/>
</dbReference>
<dbReference type="InterPro" id="IPR042487">
    <property type="entry name" value="RuvBL1/2_DNA/RNA_bd_dom"/>
</dbReference>
<keyword evidence="7 12" id="KW-0067">ATP-binding</keyword>
<evidence type="ECO:0000256" key="3">
    <source>
        <dbReference type="ARBA" id="ARBA00022741"/>
    </source>
</evidence>
<dbReference type="FunFam" id="3.40.50.300:FF:002221">
    <property type="entry name" value="RuvB-like 2"/>
    <property type="match status" value="2"/>
</dbReference>
<evidence type="ECO:0000256" key="2">
    <source>
        <dbReference type="ARBA" id="ARBA00007519"/>
    </source>
</evidence>
<gene>
    <name evidence="15" type="ORF">EGYM00163_LOCUS22781</name>
</gene>
<evidence type="ECO:0000256" key="9">
    <source>
        <dbReference type="ARBA" id="ARBA00023163"/>
    </source>
</evidence>
<keyword evidence="4" id="KW-0227">DNA damage</keyword>
<dbReference type="Pfam" id="PF17856">
    <property type="entry name" value="TIP49_C"/>
    <property type="match status" value="1"/>
</dbReference>
<dbReference type="InterPro" id="IPR010339">
    <property type="entry name" value="TIP49_P-loop"/>
</dbReference>
<dbReference type="EC" id="3.6.4.12" evidence="12"/>
<keyword evidence="8 12" id="KW-0805">Transcription regulation</keyword>
<accession>A0A7S4CZU7</accession>
<evidence type="ECO:0000256" key="12">
    <source>
        <dbReference type="RuleBase" id="RU363048"/>
    </source>
</evidence>
<evidence type="ECO:0000256" key="10">
    <source>
        <dbReference type="ARBA" id="ARBA00023204"/>
    </source>
</evidence>
<feature type="domain" description="AAA+ ATPase" evidence="14">
    <location>
        <begin position="67"/>
        <end position="363"/>
    </location>
</feature>
<keyword evidence="11 12" id="KW-0539">Nucleus</keyword>
<keyword evidence="10" id="KW-0234">DNA repair</keyword>
<dbReference type="SUPFAM" id="SSF52540">
    <property type="entry name" value="P-loop containing nucleoside triphosphate hydrolases"/>
    <property type="match status" value="1"/>
</dbReference>
<sequence>MSSEPALVPEAKDVTRIDRIGAHSHIRGLGLDDVLEAKKRSQGMVGQLAARRAAGIVVQMIRDGTIAGRAVLLAGPPGTGKTAIAMGCAQALGNDVPFTMLAGSEIFSLEMSKTEALTQAFRRSIGVRIKEETEIVEGEVVEIEIERPATDPNNATPGKTGRMILKTTEMETVYDLGQKMIESLTKDKVAAGDIITIDKASGKISKLGRSFSRSKDFDAMGSNTRFVQCPEGELQKRKEVVHTVTLHEIDVINSRAQGFLALFAGDTGEIKHEVREQIDNKVLEWREEGKAEVIPGVLFIDEVHMLDIECFSFLNRALEQPTSPVIIMASNRGISTIRGTEFQSPHGIPVDLLDRLMIIPTEFYKKEDILDIIKIRCEEEDIEMESDASALLASLVLKTSLRYVLQLITTANLVAQKRKSSVVELDDVKRVYHVFQDLTRSTEFLEEHEEMFMFHSKATPVRAPEKKEDEMDEDKMEDDDL</sequence>
<comment type="similarity">
    <text evidence="2 12">Belongs to the RuvB family.</text>
</comment>
<dbReference type="SMART" id="SM00382">
    <property type="entry name" value="AAA"/>
    <property type="match status" value="1"/>
</dbReference>
<comment type="catalytic activity">
    <reaction evidence="12">
        <text>ATP + H2O = ADP + phosphate + H(+)</text>
        <dbReference type="Rhea" id="RHEA:13065"/>
        <dbReference type="ChEBI" id="CHEBI:15377"/>
        <dbReference type="ChEBI" id="CHEBI:15378"/>
        <dbReference type="ChEBI" id="CHEBI:30616"/>
        <dbReference type="ChEBI" id="CHEBI:43474"/>
        <dbReference type="ChEBI" id="CHEBI:456216"/>
        <dbReference type="EC" id="3.6.4.12"/>
    </reaction>
</comment>
<keyword evidence="3 12" id="KW-0547">Nucleotide-binding</keyword>
<feature type="compositionally biased region" description="Acidic residues" evidence="13">
    <location>
        <begin position="470"/>
        <end position="481"/>
    </location>
</feature>
<comment type="subcellular location">
    <subcellularLocation>
        <location evidence="1">Nucleus</location>
    </subcellularLocation>
</comment>